<dbReference type="PANTHER" id="PTHR33941">
    <property type="entry name" value="PROPANEDIOL UTILIZATION PROTEIN PDUA"/>
    <property type="match status" value="1"/>
</dbReference>
<dbReference type="SMART" id="SM00877">
    <property type="entry name" value="BMC"/>
    <property type="match status" value="1"/>
</dbReference>
<dbReference type="Pfam" id="PF00936">
    <property type="entry name" value="BMC"/>
    <property type="match status" value="1"/>
</dbReference>
<reference evidence="3 4" key="1">
    <citation type="submission" date="2021-06" db="EMBL/GenBank/DDBJ databases">
        <title>Clostridia strains as spoilage organisms.</title>
        <authorList>
            <person name="Wambui J."/>
            <person name="Stephan R."/>
            <person name="Stevens M.J.A."/>
        </authorList>
    </citation>
    <scope>NUCLEOTIDE SEQUENCE [LARGE SCALE GENOMIC DNA]</scope>
    <source>
        <strain evidence="3 4">DSM 14204</strain>
    </source>
</reference>
<feature type="domain" description="BMC" evidence="2">
    <location>
        <begin position="5"/>
        <end position="90"/>
    </location>
</feature>
<protein>
    <submittedName>
        <fullName evidence="3">BMC domain-containing protein</fullName>
    </submittedName>
</protein>
<dbReference type="PROSITE" id="PS51930">
    <property type="entry name" value="BMC_2"/>
    <property type="match status" value="1"/>
</dbReference>
<gene>
    <name evidence="3" type="ORF">KPL37_03460</name>
</gene>
<comment type="caution">
    <text evidence="3">The sequence shown here is derived from an EMBL/GenBank/DDBJ whole genome shotgun (WGS) entry which is preliminary data.</text>
</comment>
<evidence type="ECO:0000256" key="1">
    <source>
        <dbReference type="PROSITE-ProRule" id="PRU01278"/>
    </source>
</evidence>
<dbReference type="RefSeq" id="WP_216146039.1">
    <property type="nucleotide sequence ID" value="NZ_JAHLDV010000004.1"/>
</dbReference>
<comment type="similarity">
    <text evidence="1">Belongs to the bacterial microcompartments protein family.</text>
</comment>
<name>A0ABS6BSK9_9CLOT</name>
<evidence type="ECO:0000313" key="3">
    <source>
        <dbReference type="EMBL" id="MBU3158833.1"/>
    </source>
</evidence>
<dbReference type="InterPro" id="IPR044872">
    <property type="entry name" value="CcmK/CsoS1_BMC"/>
</dbReference>
<sequence length="193" mass="20886">MSRGALGLIETVGLAAAIEAADTCMKSANVELIGYELTKGYGMVTVKIKGDVSAVKAAIESAKVSAANVNTVYATLVIPRPVDKLDLMIESSKTIGLENKFFNKKEMIEINEEKIVEEQTIVEESVVVVNSIIVDGAVQEQPEVTSKDTSAIITQEKPSEGICNLCYDPKCSRKKGMPRKACIHYKDSEGDKK</sequence>
<dbReference type="PANTHER" id="PTHR33941:SF11">
    <property type="entry name" value="BACTERIAL MICROCOMPARTMENT SHELL PROTEIN PDUJ"/>
    <property type="match status" value="1"/>
</dbReference>
<proteinExistence type="inferred from homology"/>
<dbReference type="EMBL" id="JAHLDV010000004">
    <property type="protein sequence ID" value="MBU3158833.1"/>
    <property type="molecule type" value="Genomic_DNA"/>
</dbReference>
<organism evidence="3 4">
    <name type="scientific">Clostridium frigoris</name>
    <dbReference type="NCBI Taxonomy" id="205327"/>
    <lineage>
        <taxon>Bacteria</taxon>
        <taxon>Bacillati</taxon>
        <taxon>Bacillota</taxon>
        <taxon>Clostridia</taxon>
        <taxon>Eubacteriales</taxon>
        <taxon>Clostridiaceae</taxon>
        <taxon>Clostridium</taxon>
    </lineage>
</organism>
<accession>A0ABS6BSK9</accession>
<keyword evidence="4" id="KW-1185">Reference proteome</keyword>
<evidence type="ECO:0000313" key="4">
    <source>
        <dbReference type="Proteomes" id="UP000776252"/>
    </source>
</evidence>
<dbReference type="CDD" id="cd07045">
    <property type="entry name" value="BMC_CcmK_like"/>
    <property type="match status" value="1"/>
</dbReference>
<dbReference type="InterPro" id="IPR050575">
    <property type="entry name" value="BMC_shell"/>
</dbReference>
<dbReference type="InterPro" id="IPR000249">
    <property type="entry name" value="BMC_dom"/>
</dbReference>
<evidence type="ECO:0000259" key="2">
    <source>
        <dbReference type="PROSITE" id="PS51930"/>
    </source>
</evidence>
<dbReference type="Proteomes" id="UP000776252">
    <property type="component" value="Unassembled WGS sequence"/>
</dbReference>